<gene>
    <name evidence="1" type="ORF">HPB49_000005</name>
</gene>
<dbReference type="EMBL" id="CM023472">
    <property type="protein sequence ID" value="KAH7958218.1"/>
    <property type="molecule type" value="Genomic_DNA"/>
</dbReference>
<organism evidence="1 2">
    <name type="scientific">Dermacentor silvarum</name>
    <name type="common">Tick</name>
    <dbReference type="NCBI Taxonomy" id="543639"/>
    <lineage>
        <taxon>Eukaryota</taxon>
        <taxon>Metazoa</taxon>
        <taxon>Ecdysozoa</taxon>
        <taxon>Arthropoda</taxon>
        <taxon>Chelicerata</taxon>
        <taxon>Arachnida</taxon>
        <taxon>Acari</taxon>
        <taxon>Parasitiformes</taxon>
        <taxon>Ixodida</taxon>
        <taxon>Ixodoidea</taxon>
        <taxon>Ixodidae</taxon>
        <taxon>Rhipicephalinae</taxon>
        <taxon>Dermacentor</taxon>
    </lineage>
</organism>
<reference evidence="1" key="1">
    <citation type="submission" date="2020-05" db="EMBL/GenBank/DDBJ databases">
        <title>Large-scale comparative analyses of tick genomes elucidate their genetic diversity and vector capacities.</title>
        <authorList>
            <person name="Jia N."/>
            <person name="Wang J."/>
            <person name="Shi W."/>
            <person name="Du L."/>
            <person name="Sun Y."/>
            <person name="Zhan W."/>
            <person name="Jiang J."/>
            <person name="Wang Q."/>
            <person name="Zhang B."/>
            <person name="Ji P."/>
            <person name="Sakyi L.B."/>
            <person name="Cui X."/>
            <person name="Yuan T."/>
            <person name="Jiang B."/>
            <person name="Yang W."/>
            <person name="Lam T.T.-Y."/>
            <person name="Chang Q."/>
            <person name="Ding S."/>
            <person name="Wang X."/>
            <person name="Zhu J."/>
            <person name="Ruan X."/>
            <person name="Zhao L."/>
            <person name="Wei J."/>
            <person name="Que T."/>
            <person name="Du C."/>
            <person name="Cheng J."/>
            <person name="Dai P."/>
            <person name="Han X."/>
            <person name="Huang E."/>
            <person name="Gao Y."/>
            <person name="Liu J."/>
            <person name="Shao H."/>
            <person name="Ye R."/>
            <person name="Li L."/>
            <person name="Wei W."/>
            <person name="Wang X."/>
            <person name="Wang C."/>
            <person name="Yang T."/>
            <person name="Huo Q."/>
            <person name="Li W."/>
            <person name="Guo W."/>
            <person name="Chen H."/>
            <person name="Zhou L."/>
            <person name="Ni X."/>
            <person name="Tian J."/>
            <person name="Zhou Y."/>
            <person name="Sheng Y."/>
            <person name="Liu T."/>
            <person name="Pan Y."/>
            <person name="Xia L."/>
            <person name="Li J."/>
            <person name="Zhao F."/>
            <person name="Cao W."/>
        </authorList>
    </citation>
    <scope>NUCLEOTIDE SEQUENCE</scope>
    <source>
        <strain evidence="1">Dsil-2018</strain>
    </source>
</reference>
<protein>
    <submittedName>
        <fullName evidence="1">Uncharacterized protein</fullName>
    </submittedName>
</protein>
<dbReference type="Proteomes" id="UP000821865">
    <property type="component" value="Chromosome 3"/>
</dbReference>
<evidence type="ECO:0000313" key="2">
    <source>
        <dbReference type="Proteomes" id="UP000821865"/>
    </source>
</evidence>
<proteinExistence type="predicted"/>
<accession>A0ACB8D1E6</accession>
<name>A0ACB8D1E6_DERSI</name>
<evidence type="ECO:0000313" key="1">
    <source>
        <dbReference type="EMBL" id="KAH7958218.1"/>
    </source>
</evidence>
<keyword evidence="2" id="KW-1185">Reference proteome</keyword>
<comment type="caution">
    <text evidence="1">The sequence shown here is derived from an EMBL/GenBank/DDBJ whole genome shotgun (WGS) entry which is preliminary data.</text>
</comment>
<sequence length="920" mass="98716">MTVGWSRTLQRYVWPEGMSDSGVGTGELSELEMQRTLKRAQEYRQQLELKLELAKVKQARALQQSQGIEEVPSKLEVRPQEVEEGDLPGFKIILERDDIESKPPFRSSNLQQDSHASADRVSEDERLALVGACDTGRDGVVEVEADIEALGALGATQAVEGFEASDPGFKDEGSSHGDSASLIDEQDTQAQLVASPDPACDSYCAHELPTSGPPPRSPVVIVTDLEYESRYRDDDEGLAHGAGWITESVQALDIDPTVLPQGSDEGRPAGSDGRQLCDGGLDVISLRITDPAIPTSDTSDGATMSGMSPPARCAPLETEAPATTTLSDTATVLESTSGDTEDTGFTGTESAAGTASESATTTNSASTPLGETGCDDAPAEDPIAPGSELGNFSHWAVATDAAPCANVTRNIMKKGGNLADAAVATMLCMGVVLPQSMGIGGGFMATIYLRHAKKGLTLIARERAPGAATWDMFVGNETLARRGGLSVAVPGELRGYRTLLRELHSTLMWRDHFDDAIRLARYGFPVGPHLAATLQKHKDDLSDSLKKVFWNETTNDTLAEGDLLVQPDLADTLEVVADKGPDYFYKGGIGEQLAKEIQADGGVITESDLKHYEPEWKEPIVADLPSGNTLYTTPLPGSGAVLASILRISLDALERSNDTVDQWHSFIEACKHGYGGRSRLADSDFEDVEGLEHNMTTPEWAAAVRNLINESFTFDDPTHYGFVNDSLPRDGGTAHATFWGDNGDVIAITSTINNHFGSQLRTSSGVILNNQMDDFSTPGMSNLYDIYPTRPNFIEPRKRPLSSMVPSVFVDSNGDAVLALGGTGGSKITTAVALVAMRALWGGYSIKEAIDLPRLHHQLIPSSVIVEPDFPQECIAELEKKGHVFEVKEGKISTVNGITRKGDRLYASYDFRRGGGVDGE</sequence>